<dbReference type="GO" id="GO:0008360">
    <property type="term" value="P:regulation of cell shape"/>
    <property type="evidence" value="ECO:0007669"/>
    <property type="project" value="UniProtKB-KW"/>
</dbReference>
<dbReference type="GO" id="GO:0051301">
    <property type="term" value="P:cell division"/>
    <property type="evidence" value="ECO:0007669"/>
    <property type="project" value="UniProtKB-KW"/>
</dbReference>
<dbReference type="RefSeq" id="WP_115011787.1">
    <property type="nucleotide sequence ID" value="NZ_UGHV01000001.1"/>
</dbReference>
<evidence type="ECO:0000256" key="11">
    <source>
        <dbReference type="ARBA" id="ARBA00022857"/>
    </source>
</evidence>
<evidence type="ECO:0000256" key="6">
    <source>
        <dbReference type="ARBA" id="ARBA00015188"/>
    </source>
</evidence>
<organism evidence="21 22">
    <name type="scientific">Helicobacter canis</name>
    <dbReference type="NCBI Taxonomy" id="29419"/>
    <lineage>
        <taxon>Bacteria</taxon>
        <taxon>Pseudomonadati</taxon>
        <taxon>Campylobacterota</taxon>
        <taxon>Epsilonproteobacteria</taxon>
        <taxon>Campylobacterales</taxon>
        <taxon>Helicobacteraceae</taxon>
        <taxon>Helicobacter</taxon>
    </lineage>
</organism>
<protein>
    <recommendedName>
        <fullName evidence="6 19">UDP-N-acetylenolpyruvoylglucosamine reductase</fullName>
        <ecNumber evidence="5 19">1.3.1.98</ecNumber>
    </recommendedName>
    <alternativeName>
        <fullName evidence="17 19">UDP-N-acetylmuramate dehydrogenase</fullName>
    </alternativeName>
</protein>
<keyword evidence="13 19" id="KW-0573">Peptidoglycan synthesis</keyword>
<evidence type="ECO:0000256" key="3">
    <source>
        <dbReference type="ARBA" id="ARBA00004496"/>
    </source>
</evidence>
<feature type="domain" description="UDP-N-acetylenolpyruvoylglucosamine reductase C-terminal" evidence="20">
    <location>
        <begin position="169"/>
        <end position="260"/>
    </location>
</feature>
<comment type="catalytic activity">
    <reaction evidence="18 19">
        <text>UDP-N-acetyl-alpha-D-muramate + NADP(+) = UDP-N-acetyl-3-O-(1-carboxyvinyl)-alpha-D-glucosamine + NADPH + H(+)</text>
        <dbReference type="Rhea" id="RHEA:12248"/>
        <dbReference type="ChEBI" id="CHEBI:15378"/>
        <dbReference type="ChEBI" id="CHEBI:57783"/>
        <dbReference type="ChEBI" id="CHEBI:58349"/>
        <dbReference type="ChEBI" id="CHEBI:68483"/>
        <dbReference type="ChEBI" id="CHEBI:70757"/>
        <dbReference type="EC" id="1.3.1.98"/>
    </reaction>
</comment>
<dbReference type="HAMAP" id="MF_00037">
    <property type="entry name" value="MurB"/>
    <property type="match status" value="1"/>
</dbReference>
<dbReference type="GO" id="GO:0009252">
    <property type="term" value="P:peptidoglycan biosynthetic process"/>
    <property type="evidence" value="ECO:0007669"/>
    <property type="project" value="UniProtKB-UniRule"/>
</dbReference>
<evidence type="ECO:0000259" key="20">
    <source>
        <dbReference type="Pfam" id="PF02873"/>
    </source>
</evidence>
<evidence type="ECO:0000256" key="12">
    <source>
        <dbReference type="ARBA" id="ARBA00022960"/>
    </source>
</evidence>
<sequence>MRESCVDFAKYSSLKIGGLTPVVVLEKGDEAHFSAMQAYRCIGHAYNLLVSPNAKHLAMLSKEFDYICESEEWVEVGAMTPSGKIFAFFRDRDLCGLEFLQALPGSAGGLLMMNAGMKQYEMKDVVLSACVDGAWEEDLGLAYRSSNISGIISAMRFKKQVGFREEVLQACKMMRKTHPKLPSCGSCFKNPSGDYAGRLLELAGLKGFMKNGVGFSEQHANFLVHRGGASFEDALWVIEYAQTIVQDRFGIHLEPEVRILG</sequence>
<name>A0A377J4Z0_9HELI</name>
<keyword evidence="8 19" id="KW-0132">Cell division</keyword>
<evidence type="ECO:0000256" key="16">
    <source>
        <dbReference type="ARBA" id="ARBA00023316"/>
    </source>
</evidence>
<dbReference type="InterPro" id="IPR036635">
    <property type="entry name" value="MurB_C_sf"/>
</dbReference>
<dbReference type="Proteomes" id="UP000254841">
    <property type="component" value="Unassembled WGS sequence"/>
</dbReference>
<dbReference type="EMBL" id="UGHV01000001">
    <property type="protein sequence ID" value="STO97552.1"/>
    <property type="molecule type" value="Genomic_DNA"/>
</dbReference>
<dbReference type="EC" id="1.3.1.98" evidence="5 19"/>
<dbReference type="OrthoDB" id="9804753at2"/>
<dbReference type="GO" id="GO:0050660">
    <property type="term" value="F:flavin adenine dinucleotide binding"/>
    <property type="evidence" value="ECO:0007669"/>
    <property type="project" value="InterPro"/>
</dbReference>
<keyword evidence="16 19" id="KW-0961">Cell wall biogenesis/degradation</keyword>
<evidence type="ECO:0000256" key="1">
    <source>
        <dbReference type="ARBA" id="ARBA00001974"/>
    </source>
</evidence>
<comment type="pathway">
    <text evidence="4 19">Cell wall biogenesis; peptidoglycan biosynthesis.</text>
</comment>
<feature type="active site" description="Proton donor" evidence="19">
    <location>
        <position position="186"/>
    </location>
</feature>
<evidence type="ECO:0000313" key="21">
    <source>
        <dbReference type="EMBL" id="STO97552.1"/>
    </source>
</evidence>
<evidence type="ECO:0000256" key="18">
    <source>
        <dbReference type="ARBA" id="ARBA00048914"/>
    </source>
</evidence>
<dbReference type="PANTHER" id="PTHR21071">
    <property type="entry name" value="UDP-N-ACETYLENOLPYRUVOYLGLUCOSAMINE REDUCTASE"/>
    <property type="match status" value="1"/>
</dbReference>
<accession>A0A377J4Z0</accession>
<dbReference type="Gene3D" id="3.30.465.10">
    <property type="match status" value="1"/>
</dbReference>
<dbReference type="InterPro" id="IPR036318">
    <property type="entry name" value="FAD-bd_PCMH-like_sf"/>
</dbReference>
<evidence type="ECO:0000256" key="4">
    <source>
        <dbReference type="ARBA" id="ARBA00004752"/>
    </source>
</evidence>
<evidence type="ECO:0000313" key="22">
    <source>
        <dbReference type="Proteomes" id="UP000254841"/>
    </source>
</evidence>
<feature type="active site" evidence="19">
    <location>
        <position position="256"/>
    </location>
</feature>
<dbReference type="Gene3D" id="3.90.78.10">
    <property type="entry name" value="UDP-N-acetylenolpyruvoylglucosamine reductase, C-terminal domain"/>
    <property type="match status" value="1"/>
</dbReference>
<dbReference type="NCBIfam" id="TIGR00179">
    <property type="entry name" value="murB"/>
    <property type="match status" value="1"/>
</dbReference>
<dbReference type="NCBIfam" id="NF010479">
    <property type="entry name" value="PRK13904.1"/>
    <property type="match status" value="1"/>
</dbReference>
<feature type="active site" evidence="19">
    <location>
        <position position="144"/>
    </location>
</feature>
<evidence type="ECO:0000256" key="10">
    <source>
        <dbReference type="ARBA" id="ARBA00022827"/>
    </source>
</evidence>
<keyword evidence="12 19" id="KW-0133">Cell shape</keyword>
<evidence type="ECO:0000256" key="15">
    <source>
        <dbReference type="ARBA" id="ARBA00023306"/>
    </source>
</evidence>
<evidence type="ECO:0000256" key="5">
    <source>
        <dbReference type="ARBA" id="ARBA00012518"/>
    </source>
</evidence>
<reference evidence="21 22" key="1">
    <citation type="submission" date="2018-06" db="EMBL/GenBank/DDBJ databases">
        <authorList>
            <consortium name="Pathogen Informatics"/>
            <person name="Doyle S."/>
        </authorList>
    </citation>
    <scope>NUCLEOTIDE SEQUENCE [LARGE SCALE GENOMIC DNA]</scope>
    <source>
        <strain evidence="21 22">NCTC12410</strain>
    </source>
</reference>
<dbReference type="GO" id="GO:0008762">
    <property type="term" value="F:UDP-N-acetylmuramate dehydrogenase activity"/>
    <property type="evidence" value="ECO:0007669"/>
    <property type="project" value="UniProtKB-UniRule"/>
</dbReference>
<dbReference type="InterPro" id="IPR011601">
    <property type="entry name" value="MurB_C"/>
</dbReference>
<evidence type="ECO:0000256" key="19">
    <source>
        <dbReference type="HAMAP-Rule" id="MF_00037"/>
    </source>
</evidence>
<keyword evidence="14 19" id="KW-0560">Oxidoreductase</keyword>
<evidence type="ECO:0000256" key="2">
    <source>
        <dbReference type="ARBA" id="ARBA00003921"/>
    </source>
</evidence>
<evidence type="ECO:0000256" key="9">
    <source>
        <dbReference type="ARBA" id="ARBA00022630"/>
    </source>
</evidence>
<comment type="subcellular location">
    <subcellularLocation>
        <location evidence="3 19">Cytoplasm</location>
    </subcellularLocation>
</comment>
<keyword evidence="10 19" id="KW-0274">FAD</keyword>
<evidence type="ECO:0000256" key="7">
    <source>
        <dbReference type="ARBA" id="ARBA00022490"/>
    </source>
</evidence>
<gene>
    <name evidence="19 21" type="primary">murB</name>
    <name evidence="21" type="ORF">NCTC12410_01384</name>
</gene>
<comment type="cofactor">
    <cofactor evidence="1 19">
        <name>FAD</name>
        <dbReference type="ChEBI" id="CHEBI:57692"/>
    </cofactor>
</comment>
<comment type="similarity">
    <text evidence="19">Belongs to the MurB family.</text>
</comment>
<evidence type="ECO:0000256" key="17">
    <source>
        <dbReference type="ARBA" id="ARBA00031026"/>
    </source>
</evidence>
<dbReference type="UniPathway" id="UPA00219"/>
<keyword evidence="7 19" id="KW-0963">Cytoplasm</keyword>
<evidence type="ECO:0000256" key="14">
    <source>
        <dbReference type="ARBA" id="ARBA00023002"/>
    </source>
</evidence>
<evidence type="ECO:0000256" key="13">
    <source>
        <dbReference type="ARBA" id="ARBA00022984"/>
    </source>
</evidence>
<dbReference type="SUPFAM" id="SSF56194">
    <property type="entry name" value="Uridine diphospho-N-Acetylenolpyruvylglucosamine reductase, MurB, C-terminal domain"/>
    <property type="match status" value="1"/>
</dbReference>
<keyword evidence="15 19" id="KW-0131">Cell cycle</keyword>
<evidence type="ECO:0000256" key="8">
    <source>
        <dbReference type="ARBA" id="ARBA00022618"/>
    </source>
</evidence>
<dbReference type="Pfam" id="PF02873">
    <property type="entry name" value="MurB_C"/>
    <property type="match status" value="1"/>
</dbReference>
<dbReference type="GO" id="GO:0071555">
    <property type="term" value="P:cell wall organization"/>
    <property type="evidence" value="ECO:0007669"/>
    <property type="project" value="UniProtKB-KW"/>
</dbReference>
<keyword evidence="11 19" id="KW-0521">NADP</keyword>
<dbReference type="AlphaFoldDB" id="A0A377J4Z0"/>
<dbReference type="InterPro" id="IPR016169">
    <property type="entry name" value="FAD-bd_PCMH_sub2"/>
</dbReference>
<dbReference type="SUPFAM" id="SSF56176">
    <property type="entry name" value="FAD-binding/transporter-associated domain-like"/>
    <property type="match status" value="1"/>
</dbReference>
<keyword evidence="9 19" id="KW-0285">Flavoprotein</keyword>
<dbReference type="GO" id="GO:0005829">
    <property type="term" value="C:cytosol"/>
    <property type="evidence" value="ECO:0007669"/>
    <property type="project" value="TreeGrafter"/>
</dbReference>
<dbReference type="PANTHER" id="PTHR21071:SF4">
    <property type="entry name" value="UDP-N-ACETYLENOLPYRUVOYLGLUCOSAMINE REDUCTASE"/>
    <property type="match status" value="1"/>
</dbReference>
<dbReference type="InterPro" id="IPR003170">
    <property type="entry name" value="MurB"/>
</dbReference>
<comment type="function">
    <text evidence="2 19">Cell wall formation.</text>
</comment>
<proteinExistence type="inferred from homology"/>